<evidence type="ECO:0000256" key="7">
    <source>
        <dbReference type="ARBA" id="ARBA00023303"/>
    </source>
</evidence>
<sequence>MEGDRASYLTSSRNWQRGSYRGRSGRRRKRRRKTWGERIADWTRALIAFLFSNVGIVCLVVGYTIAGAFLFTHIEGRNNLDIVGDVIRLRNVTAATLWELTSTENVFSERIWKAKVRAILENYQKKVVTAIKNGYDGAEENKRWSFAGAFLYSLTVITTIGYGNICPKTKWGKVVTIVYAIIGLPLFLLYLSNIGDILAKSFKWTYARCCLCKCRRRPLEMTPRENKHDDGVDIRRNHWQMGDADGREIDSFSVGKEISMETDEVKESEKNDEDDDEDSSSYDPQRVTVPLTLCVGIMVGYIWGGAILFSEWEDWNMLDGSYFCFVSLSTIGFGDIVPGDKIYAAQGLDLSFIFCSMYLMLGMALIAMCFNLMQEEVIAKVRSVVRTIKYIFRCDR</sequence>
<feature type="domain" description="Potassium channel" evidence="11">
    <location>
        <begin position="139"/>
        <end position="199"/>
    </location>
</feature>
<evidence type="ECO:0000256" key="4">
    <source>
        <dbReference type="ARBA" id="ARBA00022989"/>
    </source>
</evidence>
<keyword evidence="4 10" id="KW-1133">Transmembrane helix</keyword>
<evidence type="ECO:0000313" key="13">
    <source>
        <dbReference type="Proteomes" id="UP001642520"/>
    </source>
</evidence>
<feature type="domain" description="Potassium channel" evidence="11">
    <location>
        <begin position="297"/>
        <end position="376"/>
    </location>
</feature>
<feature type="transmembrane region" description="Helical" evidence="10">
    <location>
        <begin position="350"/>
        <end position="373"/>
    </location>
</feature>
<keyword evidence="5 8" id="KW-0406">Ion transport</keyword>
<evidence type="ECO:0000259" key="11">
    <source>
        <dbReference type="Pfam" id="PF07885"/>
    </source>
</evidence>
<dbReference type="Pfam" id="PF07885">
    <property type="entry name" value="Ion_trans_2"/>
    <property type="match status" value="2"/>
</dbReference>
<dbReference type="SUPFAM" id="SSF81324">
    <property type="entry name" value="Voltage-gated potassium channels"/>
    <property type="match status" value="2"/>
</dbReference>
<keyword evidence="3 8" id="KW-0812">Transmembrane</keyword>
<dbReference type="EMBL" id="CAXAJV020001289">
    <property type="protein sequence ID" value="CAL7938850.1"/>
    <property type="molecule type" value="Genomic_DNA"/>
</dbReference>
<dbReference type="PANTHER" id="PTHR11003:SF352">
    <property type="entry name" value="BCDNA.GH04802-RELATED"/>
    <property type="match status" value="1"/>
</dbReference>
<organism evidence="12 13">
    <name type="scientific">Xylocopa violacea</name>
    <name type="common">Violet carpenter bee</name>
    <name type="synonym">Apis violacea</name>
    <dbReference type="NCBI Taxonomy" id="135666"/>
    <lineage>
        <taxon>Eukaryota</taxon>
        <taxon>Metazoa</taxon>
        <taxon>Ecdysozoa</taxon>
        <taxon>Arthropoda</taxon>
        <taxon>Hexapoda</taxon>
        <taxon>Insecta</taxon>
        <taxon>Pterygota</taxon>
        <taxon>Neoptera</taxon>
        <taxon>Endopterygota</taxon>
        <taxon>Hymenoptera</taxon>
        <taxon>Apocrita</taxon>
        <taxon>Aculeata</taxon>
        <taxon>Apoidea</taxon>
        <taxon>Anthophila</taxon>
        <taxon>Apidae</taxon>
        <taxon>Xylocopa</taxon>
        <taxon>Xylocopa</taxon>
    </lineage>
</organism>
<evidence type="ECO:0000256" key="1">
    <source>
        <dbReference type="ARBA" id="ARBA00004141"/>
    </source>
</evidence>
<dbReference type="Proteomes" id="UP001642520">
    <property type="component" value="Unassembled WGS sequence"/>
</dbReference>
<feature type="transmembrane region" description="Helical" evidence="10">
    <location>
        <begin position="171"/>
        <end position="191"/>
    </location>
</feature>
<comment type="similarity">
    <text evidence="8">Belongs to the two pore domain potassium channel (TC 1.A.1.8) family.</text>
</comment>
<evidence type="ECO:0000256" key="6">
    <source>
        <dbReference type="ARBA" id="ARBA00023136"/>
    </source>
</evidence>
<dbReference type="PANTHER" id="PTHR11003">
    <property type="entry name" value="POTASSIUM CHANNEL, SUBFAMILY K"/>
    <property type="match status" value="1"/>
</dbReference>
<feature type="transmembrane region" description="Helical" evidence="10">
    <location>
        <begin position="144"/>
        <end position="165"/>
    </location>
</feature>
<evidence type="ECO:0000256" key="10">
    <source>
        <dbReference type="SAM" id="Phobius"/>
    </source>
</evidence>
<keyword evidence="13" id="KW-1185">Reference proteome</keyword>
<evidence type="ECO:0000313" key="12">
    <source>
        <dbReference type="EMBL" id="CAL7938850.1"/>
    </source>
</evidence>
<evidence type="ECO:0000256" key="5">
    <source>
        <dbReference type="ARBA" id="ARBA00023065"/>
    </source>
</evidence>
<protein>
    <recommendedName>
        <fullName evidence="11">Potassium channel domain-containing protein</fullName>
    </recommendedName>
</protein>
<gene>
    <name evidence="12" type="ORF">XYLVIOL_LOCUS3530</name>
</gene>
<dbReference type="InterPro" id="IPR003280">
    <property type="entry name" value="2pore_dom_K_chnl"/>
</dbReference>
<dbReference type="PRINTS" id="PR01333">
    <property type="entry name" value="2POREKCHANEL"/>
</dbReference>
<evidence type="ECO:0000256" key="8">
    <source>
        <dbReference type="RuleBase" id="RU003857"/>
    </source>
</evidence>
<evidence type="ECO:0000256" key="9">
    <source>
        <dbReference type="SAM" id="MobiDB-lite"/>
    </source>
</evidence>
<accession>A0ABP1NH62</accession>
<name>A0ABP1NH62_XYLVO</name>
<feature type="transmembrane region" description="Helical" evidence="10">
    <location>
        <begin position="320"/>
        <end position="338"/>
    </location>
</feature>
<evidence type="ECO:0000256" key="2">
    <source>
        <dbReference type="ARBA" id="ARBA00022448"/>
    </source>
</evidence>
<comment type="subcellular location">
    <subcellularLocation>
        <location evidence="1">Membrane</location>
        <topology evidence="1">Multi-pass membrane protein</topology>
    </subcellularLocation>
</comment>
<keyword evidence="7 8" id="KW-0407">Ion channel</keyword>
<feature type="compositionally biased region" description="Acidic residues" evidence="9">
    <location>
        <begin position="270"/>
        <end position="280"/>
    </location>
</feature>
<reference evidence="12 13" key="1">
    <citation type="submission" date="2024-08" db="EMBL/GenBank/DDBJ databases">
        <authorList>
            <person name="Will J Nash"/>
            <person name="Angela Man"/>
            <person name="Seanna McTaggart"/>
            <person name="Kendall Baker"/>
            <person name="Tom Barker"/>
            <person name="Leah Catchpole"/>
            <person name="Alex Durrant"/>
            <person name="Karim Gharbi"/>
            <person name="Naomi Irish"/>
            <person name="Gemy Kaithakottil"/>
            <person name="Debby Ku"/>
            <person name="Aaliyah Providence"/>
            <person name="Felix Shaw"/>
            <person name="David Swarbreck"/>
            <person name="Chris Watkins"/>
            <person name="Ann M. McCartney"/>
            <person name="Giulio Formenti"/>
            <person name="Alice Mouton"/>
            <person name="Noel Vella"/>
            <person name="Bjorn M von Reumont"/>
            <person name="Adriana Vella"/>
            <person name="Wilfried Haerty"/>
        </authorList>
    </citation>
    <scope>NUCLEOTIDE SEQUENCE [LARGE SCALE GENOMIC DNA]</scope>
</reference>
<feature type="transmembrane region" description="Helical" evidence="10">
    <location>
        <begin position="287"/>
        <end position="308"/>
    </location>
</feature>
<proteinExistence type="inferred from homology"/>
<dbReference type="Gene3D" id="1.10.287.70">
    <property type="match status" value="1"/>
</dbReference>
<comment type="caution">
    <text evidence="12">The sequence shown here is derived from an EMBL/GenBank/DDBJ whole genome shotgun (WGS) entry which is preliminary data.</text>
</comment>
<feature type="transmembrane region" description="Helical" evidence="10">
    <location>
        <begin position="45"/>
        <end position="71"/>
    </location>
</feature>
<keyword evidence="6 10" id="KW-0472">Membrane</keyword>
<evidence type="ECO:0000256" key="3">
    <source>
        <dbReference type="ARBA" id="ARBA00022692"/>
    </source>
</evidence>
<feature type="region of interest" description="Disordered" evidence="9">
    <location>
        <begin position="261"/>
        <end position="284"/>
    </location>
</feature>
<dbReference type="InterPro" id="IPR013099">
    <property type="entry name" value="K_chnl_dom"/>
</dbReference>
<keyword evidence="2 8" id="KW-0813">Transport</keyword>